<name>A0A1B6NQ43_9ZZZZ</name>
<comment type="caution">
    <text evidence="1">The sequence shown here is derived from an EMBL/GenBank/DDBJ whole genome shotgun (WGS) entry which is preliminary data.</text>
</comment>
<dbReference type="EMBL" id="AYSL01001711">
    <property type="protein sequence ID" value="KTF05556.1"/>
    <property type="molecule type" value="Genomic_DNA"/>
</dbReference>
<feature type="non-terminal residue" evidence="1">
    <location>
        <position position="1"/>
    </location>
</feature>
<sequence length="71" mass="7924">LILGLIDRVPLVLFIRHTAMYSMSETMAKATSSWLYCLVLQDGSHTSAFGYLITAAYPHVRLIGDVLQKLL</sequence>
<organism evidence="1">
    <name type="scientific">marine sediment metagenome</name>
    <dbReference type="NCBI Taxonomy" id="412755"/>
    <lineage>
        <taxon>unclassified sequences</taxon>
        <taxon>metagenomes</taxon>
        <taxon>ecological metagenomes</taxon>
    </lineage>
</organism>
<protein>
    <submittedName>
        <fullName evidence="1">Uncharacterized protein</fullName>
    </submittedName>
</protein>
<gene>
    <name evidence="1" type="ORF">MGSAQ_002948</name>
</gene>
<accession>A0A1B6NQ43</accession>
<evidence type="ECO:0000313" key="1">
    <source>
        <dbReference type="EMBL" id="KTF05556.1"/>
    </source>
</evidence>
<proteinExistence type="predicted"/>
<dbReference type="AlphaFoldDB" id="A0A1B6NQ43"/>
<reference evidence="1" key="1">
    <citation type="submission" date="2013-11" db="EMBL/GenBank/DDBJ databases">
        <title>Microbial diversity, functional groups and degradation webs in Northern and Southern Mediterranean and Red Sea marine crude oil polluted sites.</title>
        <authorList>
            <person name="Daffonchio D."/>
            <person name="Mapelli F."/>
            <person name="Ferrer M."/>
            <person name="Richter M."/>
            <person name="Cherif A."/>
            <person name="Malkawi H.I."/>
            <person name="Yakimov M.M."/>
            <person name="Abdel-Fattah Y.R."/>
            <person name="Blaghen M."/>
            <person name="Golyshin P.N."/>
            <person name="Kalogerakis N."/>
            <person name="Boon N."/>
            <person name="Magagnini M."/>
            <person name="Fava F."/>
        </authorList>
    </citation>
    <scope>NUCLEOTIDE SEQUENCE</scope>
</reference>